<dbReference type="InterPro" id="IPR001830">
    <property type="entry name" value="Glyco_trans_20"/>
</dbReference>
<dbReference type="AlphaFoldDB" id="A0A919CQ37"/>
<dbReference type="GO" id="GO:0003825">
    <property type="term" value="F:alpha,alpha-trehalose-phosphate synthase (UDP-forming) activity"/>
    <property type="evidence" value="ECO:0007669"/>
    <property type="project" value="TreeGrafter"/>
</dbReference>
<dbReference type="EMBL" id="BMZS01000006">
    <property type="protein sequence ID" value="GHD52515.1"/>
    <property type="molecule type" value="Genomic_DNA"/>
</dbReference>
<evidence type="ECO:0000256" key="1">
    <source>
        <dbReference type="ARBA" id="ARBA00008799"/>
    </source>
</evidence>
<comment type="similarity">
    <text evidence="1">Belongs to the glycosyltransferase 20 family.</text>
</comment>
<organism evidence="3 4">
    <name type="scientific">Thalassobaculum fulvum</name>
    <dbReference type="NCBI Taxonomy" id="1633335"/>
    <lineage>
        <taxon>Bacteria</taxon>
        <taxon>Pseudomonadati</taxon>
        <taxon>Pseudomonadota</taxon>
        <taxon>Alphaproteobacteria</taxon>
        <taxon>Rhodospirillales</taxon>
        <taxon>Thalassobaculaceae</taxon>
        <taxon>Thalassobaculum</taxon>
    </lineage>
</organism>
<dbReference type="GO" id="GO:0005992">
    <property type="term" value="P:trehalose biosynthetic process"/>
    <property type="evidence" value="ECO:0007669"/>
    <property type="project" value="InterPro"/>
</dbReference>
<dbReference type="CDD" id="cd03788">
    <property type="entry name" value="GT20_TPS"/>
    <property type="match status" value="1"/>
</dbReference>
<reference evidence="3" key="1">
    <citation type="journal article" date="2014" name="Int. J. Syst. Evol. Microbiol.">
        <title>Complete genome sequence of Corynebacterium casei LMG S-19264T (=DSM 44701T), isolated from a smear-ripened cheese.</title>
        <authorList>
            <consortium name="US DOE Joint Genome Institute (JGI-PGF)"/>
            <person name="Walter F."/>
            <person name="Albersmeier A."/>
            <person name="Kalinowski J."/>
            <person name="Ruckert C."/>
        </authorList>
    </citation>
    <scope>NUCLEOTIDE SEQUENCE</scope>
    <source>
        <strain evidence="3">KCTC 42651</strain>
    </source>
</reference>
<feature type="region of interest" description="Disordered" evidence="2">
    <location>
        <begin position="450"/>
        <end position="470"/>
    </location>
</feature>
<dbReference type="PANTHER" id="PTHR10788:SF106">
    <property type="entry name" value="BCDNA.GH08860"/>
    <property type="match status" value="1"/>
</dbReference>
<evidence type="ECO:0000313" key="3">
    <source>
        <dbReference type="EMBL" id="GHD52515.1"/>
    </source>
</evidence>
<dbReference type="Proteomes" id="UP000630353">
    <property type="component" value="Unassembled WGS sequence"/>
</dbReference>
<accession>A0A919CQ37</accession>
<gene>
    <name evidence="3" type="ORF">GCM10017083_27940</name>
</gene>
<proteinExistence type="inferred from homology"/>
<evidence type="ECO:0000256" key="2">
    <source>
        <dbReference type="SAM" id="MobiDB-lite"/>
    </source>
</evidence>
<keyword evidence="4" id="KW-1185">Reference proteome</keyword>
<reference evidence="3" key="2">
    <citation type="submission" date="2020-09" db="EMBL/GenBank/DDBJ databases">
        <authorList>
            <person name="Sun Q."/>
            <person name="Kim S."/>
        </authorList>
    </citation>
    <scope>NUCLEOTIDE SEQUENCE</scope>
    <source>
        <strain evidence="3">KCTC 42651</strain>
    </source>
</reference>
<dbReference type="Gene3D" id="3.40.50.2000">
    <property type="entry name" value="Glycogen Phosphorylase B"/>
    <property type="match status" value="2"/>
</dbReference>
<dbReference type="Pfam" id="PF00982">
    <property type="entry name" value="Glyco_transf_20"/>
    <property type="match status" value="1"/>
</dbReference>
<name>A0A919CQ37_9PROT</name>
<evidence type="ECO:0000313" key="4">
    <source>
        <dbReference type="Proteomes" id="UP000630353"/>
    </source>
</evidence>
<dbReference type="PANTHER" id="PTHR10788">
    <property type="entry name" value="TREHALOSE-6-PHOSPHATE SYNTHASE"/>
    <property type="match status" value="1"/>
</dbReference>
<dbReference type="SUPFAM" id="SSF53756">
    <property type="entry name" value="UDP-Glycosyltransferase/glycogen phosphorylase"/>
    <property type="match status" value="1"/>
</dbReference>
<protein>
    <submittedName>
        <fullName evidence="3">Alpha,alpha-trehalose-phosphate synthase (UDP-forming)</fullName>
    </submittedName>
</protein>
<sequence>MIASNRVPPLDGDSRAGGLAIALRPVLAERGGLWLGWSGRTSASPAGRARLADAGSFAVATLDLTEQERSRYYDGMANCALWPVLHGRLDLARFDYADYTAYRTVNRRFADALLAEVGPTTSVWVHDYHLMPLGRMLRNRCVRGPIGFFLHVPFPPAETFAAMPWALELVDDLAAYDLVGFQTRACVQNFLDFVERHRLGRRVGEDLVTIGWTTVRVGAFPVGADTHGFAALAASPAVAARAARLRATAGSPLTIASVDRLDYSKGLAERFRTVETLLERHPEWAGQATLFQIAAPSRLLVPEYRAIQGELEALSGRINARFGMVDWTPIRLMHRTVDHAQVAALLRASRVGMVTPLRDGMNLVAKEFVAAQDPDDPGVLVLSRFASAAEELPTALQVNPHDVEATARELRTALQMPLDERRERWRTMMEHLAVHDVHRWGRTFLETLSNSRSGAPANRPAPTGREACMA</sequence>
<comment type="caution">
    <text evidence="3">The sequence shown here is derived from an EMBL/GenBank/DDBJ whole genome shotgun (WGS) entry which is preliminary data.</text>
</comment>